<evidence type="ECO:0000313" key="10">
    <source>
        <dbReference type="Proteomes" id="UP000694845"/>
    </source>
</evidence>
<protein>
    <recommendedName>
        <fullName evidence="7">Small ribosomal subunit protein uS15m</fullName>
    </recommendedName>
    <alternativeName>
        <fullName evidence="8">28S ribosomal protein S15, mitochondrial</fullName>
    </alternativeName>
</protein>
<dbReference type="SMART" id="SM01387">
    <property type="entry name" value="Ribosomal_S15"/>
    <property type="match status" value="1"/>
</dbReference>
<keyword evidence="6 9" id="KW-0687">Ribonucleoprotein</keyword>
<evidence type="ECO:0000256" key="1">
    <source>
        <dbReference type="ARBA" id="ARBA00004173"/>
    </source>
</evidence>
<sequence length="293" mass="34256">MFRQIEKFAFATDICRQMCRSIVTRTVVNLAGAPATRITLVNDRWVGPRDLPGLLIDNHLLHAHFRQTNVLRHFASKATSKFSRKIKKETYDRYMGLDPSQLQHGFDEVPELQDADENVRRIFSLEFAPGSEIKKLQEVKILEEVGADLAGIDFTNFLVTQIAKWTVSIRKLAQHMERFPRDKSNKQKLLILIARRRKFIKILRRRNFDLANRLLDKLGLEYTPPPRYIRRVTRRSLEKKTVVEQAFQERQAALREFKDRVKEEQLQEIAALKKELGMDLTEAEMGRLRQDGT</sequence>
<dbReference type="InterPro" id="IPR000589">
    <property type="entry name" value="Ribosomal_uS15"/>
</dbReference>
<organism evidence="10 11">
    <name type="scientific">Acanthaster planci</name>
    <name type="common">Crown-of-thorns starfish</name>
    <dbReference type="NCBI Taxonomy" id="133434"/>
    <lineage>
        <taxon>Eukaryota</taxon>
        <taxon>Metazoa</taxon>
        <taxon>Echinodermata</taxon>
        <taxon>Eleutherozoa</taxon>
        <taxon>Asterozoa</taxon>
        <taxon>Asteroidea</taxon>
        <taxon>Valvatacea</taxon>
        <taxon>Valvatida</taxon>
        <taxon>Acanthasteridae</taxon>
        <taxon>Acanthaster</taxon>
    </lineage>
</organism>
<dbReference type="PANTHER" id="PTHR46685:SF1">
    <property type="entry name" value="SMALL RIBOSOMAL SUBUNIT PROTEIN US15M"/>
    <property type="match status" value="1"/>
</dbReference>
<gene>
    <name evidence="11" type="primary">LOC110983313</name>
</gene>
<evidence type="ECO:0000256" key="6">
    <source>
        <dbReference type="ARBA" id="ARBA00023274"/>
    </source>
</evidence>
<evidence type="ECO:0000313" key="11">
    <source>
        <dbReference type="RefSeq" id="XP_022098177.1"/>
    </source>
</evidence>
<reference evidence="11" key="1">
    <citation type="submission" date="2025-08" db="UniProtKB">
        <authorList>
            <consortium name="RefSeq"/>
        </authorList>
    </citation>
    <scope>IDENTIFICATION</scope>
</reference>
<dbReference type="InterPro" id="IPR052137">
    <property type="entry name" value="uS15_ribosomal"/>
</dbReference>
<dbReference type="AlphaFoldDB" id="A0A8B7YZP8"/>
<dbReference type="CDD" id="cd00677">
    <property type="entry name" value="S15_NS1_EPRS_RNA-bind"/>
    <property type="match status" value="1"/>
</dbReference>
<dbReference type="GO" id="GO:0032543">
    <property type="term" value="P:mitochondrial translation"/>
    <property type="evidence" value="ECO:0007669"/>
    <property type="project" value="TreeGrafter"/>
</dbReference>
<name>A0A8B7YZP8_ACAPL</name>
<evidence type="ECO:0000256" key="3">
    <source>
        <dbReference type="ARBA" id="ARBA00022946"/>
    </source>
</evidence>
<dbReference type="SUPFAM" id="SSF47060">
    <property type="entry name" value="S15/NS1 RNA-binding domain"/>
    <property type="match status" value="1"/>
</dbReference>
<dbReference type="PANTHER" id="PTHR46685">
    <property type="entry name" value="28S RIBOSOMAL PROTEIN S15, MITOCHONDRIAL"/>
    <property type="match status" value="1"/>
</dbReference>
<dbReference type="InterPro" id="IPR009068">
    <property type="entry name" value="uS15_NS1_RNA-bd_sf"/>
</dbReference>
<evidence type="ECO:0000256" key="8">
    <source>
        <dbReference type="ARBA" id="ARBA00035528"/>
    </source>
</evidence>
<evidence type="ECO:0000256" key="7">
    <source>
        <dbReference type="ARBA" id="ARBA00035249"/>
    </source>
</evidence>
<keyword evidence="3" id="KW-0809">Transit peptide</keyword>
<keyword evidence="10" id="KW-1185">Reference proteome</keyword>
<comment type="subcellular location">
    <subcellularLocation>
        <location evidence="1">Mitochondrion</location>
    </subcellularLocation>
</comment>
<accession>A0A8B7YZP8</accession>
<dbReference type="OMA" id="HMERFPR"/>
<dbReference type="OrthoDB" id="441444at2759"/>
<dbReference type="Proteomes" id="UP000694845">
    <property type="component" value="Unplaced"/>
</dbReference>
<evidence type="ECO:0000256" key="4">
    <source>
        <dbReference type="ARBA" id="ARBA00022980"/>
    </source>
</evidence>
<dbReference type="GeneID" id="110983313"/>
<dbReference type="GO" id="GO:0003735">
    <property type="term" value="F:structural constituent of ribosome"/>
    <property type="evidence" value="ECO:0007669"/>
    <property type="project" value="InterPro"/>
</dbReference>
<proteinExistence type="inferred from homology"/>
<dbReference type="KEGG" id="aplc:110983313"/>
<keyword evidence="4 9" id="KW-0689">Ribosomal protein</keyword>
<evidence type="ECO:0000256" key="5">
    <source>
        <dbReference type="ARBA" id="ARBA00023128"/>
    </source>
</evidence>
<dbReference type="GO" id="GO:0005763">
    <property type="term" value="C:mitochondrial small ribosomal subunit"/>
    <property type="evidence" value="ECO:0007669"/>
    <property type="project" value="TreeGrafter"/>
</dbReference>
<evidence type="ECO:0000256" key="2">
    <source>
        <dbReference type="ARBA" id="ARBA00008434"/>
    </source>
</evidence>
<keyword evidence="5" id="KW-0496">Mitochondrion</keyword>
<dbReference type="RefSeq" id="XP_022098177.1">
    <property type="nucleotide sequence ID" value="XM_022242485.1"/>
</dbReference>
<evidence type="ECO:0000256" key="9">
    <source>
        <dbReference type="RuleBase" id="RU003919"/>
    </source>
</evidence>
<comment type="similarity">
    <text evidence="2 9">Belongs to the universal ribosomal protein uS15 family.</text>
</comment>
<dbReference type="Pfam" id="PF00312">
    <property type="entry name" value="Ribosomal_S15"/>
    <property type="match status" value="1"/>
</dbReference>
<dbReference type="Gene3D" id="1.10.287.10">
    <property type="entry name" value="S15/NS1, RNA-binding"/>
    <property type="match status" value="1"/>
</dbReference>
<dbReference type="GO" id="GO:0003723">
    <property type="term" value="F:RNA binding"/>
    <property type="evidence" value="ECO:0007669"/>
    <property type="project" value="TreeGrafter"/>
</dbReference>